<protein>
    <submittedName>
        <fullName evidence="1">Uncharacterized protein</fullName>
    </submittedName>
</protein>
<dbReference type="EMBL" id="GBXM01037443">
    <property type="protein sequence ID" value="JAH71134.1"/>
    <property type="molecule type" value="Transcribed_RNA"/>
</dbReference>
<reference evidence="1" key="2">
    <citation type="journal article" date="2015" name="Fish Shellfish Immunol.">
        <title>Early steps in the European eel (Anguilla anguilla)-Vibrio vulnificus interaction in the gills: Role of the RtxA13 toxin.</title>
        <authorList>
            <person name="Callol A."/>
            <person name="Pajuelo D."/>
            <person name="Ebbesson L."/>
            <person name="Teles M."/>
            <person name="MacKenzie S."/>
            <person name="Amaro C."/>
        </authorList>
    </citation>
    <scope>NUCLEOTIDE SEQUENCE</scope>
</reference>
<reference evidence="1" key="1">
    <citation type="submission" date="2014-11" db="EMBL/GenBank/DDBJ databases">
        <authorList>
            <person name="Amaro Gonzalez C."/>
        </authorList>
    </citation>
    <scope>NUCLEOTIDE SEQUENCE</scope>
</reference>
<sequence length="60" mass="7280">MCNYLIHAPLQQLCIYEPHWYEGMCCNIYRVSFPGWYCALLKVCTDCRRLGQRQITKYVW</sequence>
<organism evidence="1">
    <name type="scientific">Anguilla anguilla</name>
    <name type="common">European freshwater eel</name>
    <name type="synonym">Muraena anguilla</name>
    <dbReference type="NCBI Taxonomy" id="7936"/>
    <lineage>
        <taxon>Eukaryota</taxon>
        <taxon>Metazoa</taxon>
        <taxon>Chordata</taxon>
        <taxon>Craniata</taxon>
        <taxon>Vertebrata</taxon>
        <taxon>Euteleostomi</taxon>
        <taxon>Actinopterygii</taxon>
        <taxon>Neopterygii</taxon>
        <taxon>Teleostei</taxon>
        <taxon>Anguilliformes</taxon>
        <taxon>Anguillidae</taxon>
        <taxon>Anguilla</taxon>
    </lineage>
</organism>
<accession>A0A0E9UZ24</accession>
<evidence type="ECO:0000313" key="1">
    <source>
        <dbReference type="EMBL" id="JAH71134.1"/>
    </source>
</evidence>
<proteinExistence type="predicted"/>
<name>A0A0E9UZ24_ANGAN</name>
<dbReference type="AlphaFoldDB" id="A0A0E9UZ24"/>